<keyword evidence="2" id="KW-1185">Reference proteome</keyword>
<organism evidence="1 2">
    <name type="scientific">Nepenthes gracilis</name>
    <name type="common">Slender pitcher plant</name>
    <dbReference type="NCBI Taxonomy" id="150966"/>
    <lineage>
        <taxon>Eukaryota</taxon>
        <taxon>Viridiplantae</taxon>
        <taxon>Streptophyta</taxon>
        <taxon>Embryophyta</taxon>
        <taxon>Tracheophyta</taxon>
        <taxon>Spermatophyta</taxon>
        <taxon>Magnoliopsida</taxon>
        <taxon>eudicotyledons</taxon>
        <taxon>Gunneridae</taxon>
        <taxon>Pentapetalae</taxon>
        <taxon>Caryophyllales</taxon>
        <taxon>Nepenthaceae</taxon>
        <taxon>Nepenthes</taxon>
    </lineage>
</organism>
<dbReference type="EMBL" id="BSYO01000023">
    <property type="protein sequence ID" value="GMH21243.1"/>
    <property type="molecule type" value="Genomic_DNA"/>
</dbReference>
<name>A0AAD3T025_NEPGR</name>
<protein>
    <submittedName>
        <fullName evidence="1">Uncharacterized protein</fullName>
    </submittedName>
</protein>
<accession>A0AAD3T025</accession>
<dbReference type="Proteomes" id="UP001279734">
    <property type="component" value="Unassembled WGS sequence"/>
</dbReference>
<comment type="caution">
    <text evidence="1">The sequence shown here is derived from an EMBL/GenBank/DDBJ whole genome shotgun (WGS) entry which is preliminary data.</text>
</comment>
<gene>
    <name evidence="1" type="ORF">Nepgr_023085</name>
</gene>
<sequence length="194" mass="20491">MASVVLMCWPPDAVPLPGADLVELQFCPRCSGILPCCSCCCYNCVATLDSAIFQFFESVLGLIADLGLAWSWDFTQLVVSVELQDLSHGVQPVCSILDAAAGHGLIAGSPYPEGGLCAAPGAGGFLSVCLEVHRPIGCCWPCDLMDALSLNIAELSDSWSAMLFADLEFSLLFLAAWKWVGLAVGTTLLATDLI</sequence>
<reference evidence="1" key="1">
    <citation type="submission" date="2023-05" db="EMBL/GenBank/DDBJ databases">
        <title>Nepenthes gracilis genome sequencing.</title>
        <authorList>
            <person name="Fukushima K."/>
        </authorList>
    </citation>
    <scope>NUCLEOTIDE SEQUENCE</scope>
    <source>
        <strain evidence="1">SING2019-196</strain>
    </source>
</reference>
<proteinExistence type="predicted"/>
<evidence type="ECO:0000313" key="2">
    <source>
        <dbReference type="Proteomes" id="UP001279734"/>
    </source>
</evidence>
<evidence type="ECO:0000313" key="1">
    <source>
        <dbReference type="EMBL" id="GMH21243.1"/>
    </source>
</evidence>
<dbReference type="AlphaFoldDB" id="A0AAD3T025"/>